<dbReference type="PRINTS" id="PR00789">
    <property type="entry name" value="OSIALOPTASE"/>
</dbReference>
<evidence type="ECO:0000313" key="9">
    <source>
        <dbReference type="EMBL" id="KAK5697456.1"/>
    </source>
</evidence>
<protein>
    <recommendedName>
        <fullName evidence="1">N(6)-L-threonylcarbamoyladenine synthase</fullName>
        <ecNumber evidence="1">2.3.1.234</ecNumber>
    </recommendedName>
</protein>
<feature type="domain" description="Gcp-like" evidence="8">
    <location>
        <begin position="216"/>
        <end position="454"/>
    </location>
</feature>
<evidence type="ECO:0000256" key="1">
    <source>
        <dbReference type="ARBA" id="ARBA00012156"/>
    </source>
</evidence>
<dbReference type="PANTHER" id="PTHR11735:SF6">
    <property type="entry name" value="TRNA N6-ADENOSINE THREONYLCARBAMOYLTRANSFERASE, MITOCHONDRIAL"/>
    <property type="match status" value="1"/>
</dbReference>
<organism evidence="9 10">
    <name type="scientific">Elasticomyces elasticus</name>
    <dbReference type="NCBI Taxonomy" id="574655"/>
    <lineage>
        <taxon>Eukaryota</taxon>
        <taxon>Fungi</taxon>
        <taxon>Dikarya</taxon>
        <taxon>Ascomycota</taxon>
        <taxon>Pezizomycotina</taxon>
        <taxon>Dothideomycetes</taxon>
        <taxon>Dothideomycetidae</taxon>
        <taxon>Mycosphaerellales</taxon>
        <taxon>Teratosphaeriaceae</taxon>
        <taxon>Elasticomyces</taxon>
    </lineage>
</organism>
<comment type="function">
    <text evidence="7">Required for the formation of a threonylcarbamoyl group on adenosine at position 37 (t(6)A37) in mitochondrial tRNAs that read codons beginning with adenine. Probably involved in the transfer of the threonylcarbamoyl moiety of threonylcarbamoyl-AMP (TC-AMP) to the N6 group of A37. Involved in mitochondrial genome maintenance.</text>
</comment>
<evidence type="ECO:0000256" key="6">
    <source>
        <dbReference type="ARBA" id="ARBA00048117"/>
    </source>
</evidence>
<dbReference type="EC" id="2.3.1.234" evidence="1"/>
<dbReference type="InterPro" id="IPR017860">
    <property type="entry name" value="Peptidase_M22_CS"/>
</dbReference>
<dbReference type="Pfam" id="PF00814">
    <property type="entry name" value="TsaD"/>
    <property type="match status" value="2"/>
</dbReference>
<dbReference type="EMBL" id="JAVRQU010000011">
    <property type="protein sequence ID" value="KAK5697456.1"/>
    <property type="molecule type" value="Genomic_DNA"/>
</dbReference>
<dbReference type="Proteomes" id="UP001310594">
    <property type="component" value="Unassembled WGS sequence"/>
</dbReference>
<dbReference type="InterPro" id="IPR017861">
    <property type="entry name" value="KAE1/TsaD"/>
</dbReference>
<dbReference type="Gene3D" id="3.30.420.40">
    <property type="match status" value="2"/>
</dbReference>
<evidence type="ECO:0000259" key="8">
    <source>
        <dbReference type="Pfam" id="PF00814"/>
    </source>
</evidence>
<evidence type="ECO:0000256" key="3">
    <source>
        <dbReference type="ARBA" id="ARBA00022694"/>
    </source>
</evidence>
<keyword evidence="3 7" id="KW-0819">tRNA processing</keyword>
<proteinExistence type="inferred from homology"/>
<keyword evidence="7" id="KW-0496">Mitochondrion</keyword>
<feature type="domain" description="Gcp-like" evidence="8">
    <location>
        <begin position="100"/>
        <end position="192"/>
    </location>
</feature>
<keyword evidence="4 7" id="KW-0479">Metal-binding</keyword>
<dbReference type="GO" id="GO:0005739">
    <property type="term" value="C:mitochondrion"/>
    <property type="evidence" value="ECO:0007669"/>
    <property type="project" value="UniProtKB-SubCell"/>
</dbReference>
<keyword evidence="5 7" id="KW-0012">Acyltransferase</keyword>
<comment type="cofactor">
    <cofactor evidence="7">
        <name>a divalent metal cation</name>
        <dbReference type="ChEBI" id="CHEBI:60240"/>
    </cofactor>
    <text evidence="7">Binds 1 divalent metal cation per subunit.</text>
</comment>
<reference evidence="9" key="1">
    <citation type="submission" date="2023-08" db="EMBL/GenBank/DDBJ databases">
        <title>Black Yeasts Isolated from many extreme environments.</title>
        <authorList>
            <person name="Coleine C."/>
            <person name="Stajich J.E."/>
            <person name="Selbmann L."/>
        </authorList>
    </citation>
    <scope>NUCLEOTIDE SEQUENCE</scope>
    <source>
        <strain evidence="9">CCFEE 5810</strain>
    </source>
</reference>
<dbReference type="GO" id="GO:0046872">
    <property type="term" value="F:metal ion binding"/>
    <property type="evidence" value="ECO:0007669"/>
    <property type="project" value="UniProtKB-KW"/>
</dbReference>
<gene>
    <name evidence="9" type="primary">QRI7</name>
    <name evidence="9" type="ORF">LTR97_007594</name>
</gene>
<evidence type="ECO:0000256" key="5">
    <source>
        <dbReference type="ARBA" id="ARBA00023315"/>
    </source>
</evidence>
<dbReference type="InterPro" id="IPR022450">
    <property type="entry name" value="TsaD"/>
</dbReference>
<dbReference type="GO" id="GO:0072670">
    <property type="term" value="P:mitochondrial tRNA threonylcarbamoyladenosine modification"/>
    <property type="evidence" value="ECO:0007669"/>
    <property type="project" value="TreeGrafter"/>
</dbReference>
<comment type="catalytic activity">
    <reaction evidence="6 7">
        <text>L-threonylcarbamoyladenylate + adenosine(37) in tRNA = N(6)-L-threonylcarbamoyladenosine(37) in tRNA + AMP + H(+)</text>
        <dbReference type="Rhea" id="RHEA:37059"/>
        <dbReference type="Rhea" id="RHEA-COMP:10162"/>
        <dbReference type="Rhea" id="RHEA-COMP:10163"/>
        <dbReference type="ChEBI" id="CHEBI:15378"/>
        <dbReference type="ChEBI" id="CHEBI:73682"/>
        <dbReference type="ChEBI" id="CHEBI:74411"/>
        <dbReference type="ChEBI" id="CHEBI:74418"/>
        <dbReference type="ChEBI" id="CHEBI:456215"/>
        <dbReference type="EC" id="2.3.1.234"/>
    </reaction>
</comment>
<comment type="subunit">
    <text evidence="7">Homodimer.</text>
</comment>
<comment type="caution">
    <text evidence="9">The sequence shown here is derived from an EMBL/GenBank/DDBJ whole genome shotgun (WGS) entry which is preliminary data.</text>
</comment>
<comment type="subcellular location">
    <subcellularLocation>
        <location evidence="7">Mitochondrion</location>
    </subcellularLocation>
</comment>
<name>A0AAN7W0T7_9PEZI</name>
<keyword evidence="2 7" id="KW-0808">Transferase</keyword>
<dbReference type="InterPro" id="IPR000905">
    <property type="entry name" value="Gcp-like_dom"/>
</dbReference>
<sequence>MAVRLLDLGFHHVLLMLSHAVKRLPRAAGHQRTTRNLSHARLTTPDSNDRKYRVLAIETSCDDTSVALVTARKPHGGEHASKPIWSVQTHFHDRVTANNDAHTGIHPVVALDSHRAHTALMIRRAIKAFRQAEHEHGQHLDFLAVTRGPGMRANLSVGLDTAKGLAVGLNLPIVGVHHMQAHALTPRLTTAQSNQALLERLSDRDSAPQADLAPLEPDFPFLSLLVSGGHTMLLNSTALTEHSTLAETADIAIGQYLDKAARAILPPEQLVAPYGKALEMFAFHQAGSDDDDSASKPWSGGLTYKYSPPTTHQALLERRLTGWGWALTPPLVERAGGESKRMEYTFAGLLTYVERLVARSHEVGDMGMEERIELAQEVQRIAFEHLASRLILYLTSPIAADWKGNTVVVSGGVAANGFLRHVLRSILDARGFQHIRLAFPPLELATDNALMIAWAGVEMYDAGWMSGLDIGPLRKWSMDPTAPDGGILGAPGWIRDDKTHPIEG</sequence>
<dbReference type="AlphaFoldDB" id="A0AAN7W0T7"/>
<dbReference type="SUPFAM" id="SSF53067">
    <property type="entry name" value="Actin-like ATPase domain"/>
    <property type="match status" value="2"/>
</dbReference>
<comment type="similarity">
    <text evidence="7">Belongs to the KAE1 / TsaD family.</text>
</comment>
<dbReference type="InterPro" id="IPR043129">
    <property type="entry name" value="ATPase_NBD"/>
</dbReference>
<evidence type="ECO:0000256" key="7">
    <source>
        <dbReference type="HAMAP-Rule" id="MF_03179"/>
    </source>
</evidence>
<evidence type="ECO:0000256" key="4">
    <source>
        <dbReference type="ARBA" id="ARBA00022723"/>
    </source>
</evidence>
<dbReference type="GO" id="GO:0061711">
    <property type="term" value="F:tRNA N(6)-L-threonylcarbamoyladenine synthase activity"/>
    <property type="evidence" value="ECO:0007669"/>
    <property type="project" value="UniProtKB-EC"/>
</dbReference>
<dbReference type="HAMAP" id="MF_01445">
    <property type="entry name" value="TsaD"/>
    <property type="match status" value="1"/>
</dbReference>
<evidence type="ECO:0000256" key="2">
    <source>
        <dbReference type="ARBA" id="ARBA00022679"/>
    </source>
</evidence>
<accession>A0AAN7W0T7</accession>
<dbReference type="PANTHER" id="PTHR11735">
    <property type="entry name" value="TRNA N6-ADENOSINE THREONYLCARBAMOYLTRANSFERASE"/>
    <property type="match status" value="1"/>
</dbReference>
<evidence type="ECO:0000313" key="10">
    <source>
        <dbReference type="Proteomes" id="UP001310594"/>
    </source>
</evidence>
<dbReference type="PROSITE" id="PS01016">
    <property type="entry name" value="GLYCOPROTEASE"/>
    <property type="match status" value="1"/>
</dbReference>